<reference evidence="4" key="1">
    <citation type="submission" date="2016-10" db="EMBL/GenBank/DDBJ databases">
        <authorList>
            <person name="Varghese N."/>
            <person name="Submissions S."/>
        </authorList>
    </citation>
    <scope>NUCLEOTIDE SEQUENCE [LARGE SCALE GENOMIC DNA]</scope>
    <source>
        <strain evidence="4">DSM 45413</strain>
    </source>
</reference>
<dbReference type="EMBL" id="FOEE01000014">
    <property type="protein sequence ID" value="SEP19442.1"/>
    <property type="molecule type" value="Genomic_DNA"/>
</dbReference>
<dbReference type="PRINTS" id="PR00081">
    <property type="entry name" value="GDHRDH"/>
</dbReference>
<dbReference type="AlphaFoldDB" id="A0A1H8VVG9"/>
<name>A0A1H8VVG9_9ACTN</name>
<sequence length="280" mass="29378">MEELSGRTAVVTGGAAGIGRAVGRRLAREGMTVVLADRDADALDATVAELRGEGAEVTGVPTDVSDPDANARLADAAYDAHGAVHLLHLNAGIGGTVPLLDPDPKVWQRVVGVNLLGVVYGIKAFGARMVESGEPGVIVATSSGAGAEGTSYLSGPYAATKNAVVSVMESLYGELRDRKAAVRAAVLFPPLTASSMGNPQVEAWLRGNGVPATLMQPEDVAELLLDGVRRGRFYIRIGREQSASLYNGAVSDDFFEWNERVIRSRAEAQISDGTPEGHLW</sequence>
<organism evidence="3 4">
    <name type="scientific">Trujillonella endophytica</name>
    <dbReference type="NCBI Taxonomy" id="673521"/>
    <lineage>
        <taxon>Bacteria</taxon>
        <taxon>Bacillati</taxon>
        <taxon>Actinomycetota</taxon>
        <taxon>Actinomycetes</taxon>
        <taxon>Geodermatophilales</taxon>
        <taxon>Geodermatophilaceae</taxon>
        <taxon>Trujillonella</taxon>
    </lineage>
</organism>
<dbReference type="Pfam" id="PF00106">
    <property type="entry name" value="adh_short"/>
    <property type="match status" value="1"/>
</dbReference>
<dbReference type="PANTHER" id="PTHR44196:SF1">
    <property type="entry name" value="DEHYDROGENASE_REDUCTASE SDR FAMILY MEMBER 7B"/>
    <property type="match status" value="1"/>
</dbReference>
<dbReference type="CDD" id="cd05233">
    <property type="entry name" value="SDR_c"/>
    <property type="match status" value="1"/>
</dbReference>
<dbReference type="GO" id="GO:0016020">
    <property type="term" value="C:membrane"/>
    <property type="evidence" value="ECO:0007669"/>
    <property type="project" value="TreeGrafter"/>
</dbReference>
<proteinExistence type="inferred from homology"/>
<dbReference type="InterPro" id="IPR036291">
    <property type="entry name" value="NAD(P)-bd_dom_sf"/>
</dbReference>
<accession>A0A1H8VVG9</accession>
<dbReference type="Gene3D" id="3.40.50.720">
    <property type="entry name" value="NAD(P)-binding Rossmann-like Domain"/>
    <property type="match status" value="1"/>
</dbReference>
<dbReference type="PANTHER" id="PTHR44196">
    <property type="entry name" value="DEHYDROGENASE/REDUCTASE SDR FAMILY MEMBER 7B"/>
    <property type="match status" value="1"/>
</dbReference>
<evidence type="ECO:0000313" key="3">
    <source>
        <dbReference type="EMBL" id="SEP19442.1"/>
    </source>
</evidence>
<keyword evidence="2" id="KW-0560">Oxidoreductase</keyword>
<evidence type="ECO:0000256" key="1">
    <source>
        <dbReference type="ARBA" id="ARBA00006484"/>
    </source>
</evidence>
<protein>
    <submittedName>
        <fullName evidence="3">Short-chain dehydrogenase</fullName>
    </submittedName>
</protein>
<gene>
    <name evidence="3" type="ORF">SAMN05660991_03817</name>
</gene>
<keyword evidence="4" id="KW-1185">Reference proteome</keyword>
<dbReference type="RefSeq" id="WP_091947290.1">
    <property type="nucleotide sequence ID" value="NZ_FOEE01000014.1"/>
</dbReference>
<evidence type="ECO:0000313" key="4">
    <source>
        <dbReference type="Proteomes" id="UP000198960"/>
    </source>
</evidence>
<evidence type="ECO:0000256" key="2">
    <source>
        <dbReference type="ARBA" id="ARBA00023002"/>
    </source>
</evidence>
<comment type="similarity">
    <text evidence="1">Belongs to the short-chain dehydrogenases/reductases (SDR) family.</text>
</comment>
<dbReference type="GO" id="GO:0016491">
    <property type="term" value="F:oxidoreductase activity"/>
    <property type="evidence" value="ECO:0007669"/>
    <property type="project" value="UniProtKB-KW"/>
</dbReference>
<dbReference type="OrthoDB" id="4690547at2"/>
<dbReference type="InterPro" id="IPR002347">
    <property type="entry name" value="SDR_fam"/>
</dbReference>
<dbReference type="STRING" id="673521.SAMN05660991_03817"/>
<dbReference type="Proteomes" id="UP000198960">
    <property type="component" value="Unassembled WGS sequence"/>
</dbReference>
<dbReference type="SUPFAM" id="SSF51735">
    <property type="entry name" value="NAD(P)-binding Rossmann-fold domains"/>
    <property type="match status" value="1"/>
</dbReference>